<feature type="transmembrane region" description="Helical" evidence="7">
    <location>
        <begin position="702"/>
        <end position="723"/>
    </location>
</feature>
<dbReference type="PANTHER" id="PTHR19229">
    <property type="entry name" value="ATP-BINDING CASSETTE TRANSPORTER SUBFAMILY A ABCA"/>
    <property type="match status" value="1"/>
</dbReference>
<feature type="domain" description="ABC transporter" evidence="8">
    <location>
        <begin position="879"/>
        <end position="1071"/>
    </location>
</feature>
<dbReference type="InterPro" id="IPR017871">
    <property type="entry name" value="ABC_transporter-like_CS"/>
</dbReference>
<keyword evidence="5 7" id="KW-1133">Transmembrane helix</keyword>
<dbReference type="Pfam" id="PF23321">
    <property type="entry name" value="R1_ABCA1"/>
    <property type="match status" value="1"/>
</dbReference>
<feature type="transmembrane region" description="Helical" evidence="7">
    <location>
        <begin position="665"/>
        <end position="690"/>
    </location>
</feature>
<dbReference type="GO" id="GO:0005319">
    <property type="term" value="F:lipid transporter activity"/>
    <property type="evidence" value="ECO:0007669"/>
    <property type="project" value="TreeGrafter"/>
</dbReference>
<dbReference type="GO" id="GO:0140359">
    <property type="term" value="F:ABC-type transporter activity"/>
    <property type="evidence" value="ECO:0007669"/>
    <property type="project" value="InterPro"/>
</dbReference>
<dbReference type="GO" id="GO:0016020">
    <property type="term" value="C:membrane"/>
    <property type="evidence" value="ECO:0007669"/>
    <property type="project" value="UniProtKB-SubCell"/>
</dbReference>
<organism evidence="9 10">
    <name type="scientific">Blyttiomyces helicus</name>
    <dbReference type="NCBI Taxonomy" id="388810"/>
    <lineage>
        <taxon>Eukaryota</taxon>
        <taxon>Fungi</taxon>
        <taxon>Fungi incertae sedis</taxon>
        <taxon>Chytridiomycota</taxon>
        <taxon>Chytridiomycota incertae sedis</taxon>
        <taxon>Chytridiomycetes</taxon>
        <taxon>Chytridiomycetes incertae sedis</taxon>
        <taxon>Blyttiomyces</taxon>
    </lineage>
</organism>
<dbReference type="PROSITE" id="PS50893">
    <property type="entry name" value="ABC_TRANSPORTER_2"/>
    <property type="match status" value="2"/>
</dbReference>
<keyword evidence="9" id="KW-0378">Hydrolase</keyword>
<dbReference type="GO" id="GO:0005524">
    <property type="term" value="F:ATP binding"/>
    <property type="evidence" value="ECO:0007669"/>
    <property type="project" value="UniProtKB-KW"/>
</dbReference>
<name>A0A4P9W9P7_9FUNG</name>
<evidence type="ECO:0000256" key="2">
    <source>
        <dbReference type="ARBA" id="ARBA00022692"/>
    </source>
</evidence>
<dbReference type="InterPro" id="IPR003439">
    <property type="entry name" value="ABC_transporter-like_ATP-bd"/>
</dbReference>
<evidence type="ECO:0000256" key="7">
    <source>
        <dbReference type="SAM" id="Phobius"/>
    </source>
</evidence>
<dbReference type="InterPro" id="IPR026082">
    <property type="entry name" value="ABCA"/>
</dbReference>
<feature type="non-terminal residue" evidence="9">
    <location>
        <position position="1127"/>
    </location>
</feature>
<dbReference type="PROSITE" id="PS00211">
    <property type="entry name" value="ABC_TRANSPORTER_1"/>
    <property type="match status" value="1"/>
</dbReference>
<dbReference type="AlphaFoldDB" id="A0A4P9W9P7"/>
<keyword evidence="10" id="KW-1185">Reference proteome</keyword>
<dbReference type="Proteomes" id="UP000269721">
    <property type="component" value="Unassembled WGS sequence"/>
</dbReference>
<dbReference type="GO" id="GO:0016887">
    <property type="term" value="F:ATP hydrolysis activity"/>
    <property type="evidence" value="ECO:0007669"/>
    <property type="project" value="InterPro"/>
</dbReference>
<gene>
    <name evidence="9" type="ORF">BDK51DRAFT_27385</name>
</gene>
<dbReference type="Gene3D" id="3.40.50.300">
    <property type="entry name" value="P-loop containing nucleotide triphosphate hydrolases"/>
    <property type="match status" value="3"/>
</dbReference>
<dbReference type="InterPro" id="IPR056264">
    <property type="entry name" value="R2_ABCA1-4-like"/>
</dbReference>
<evidence type="ECO:0000256" key="4">
    <source>
        <dbReference type="ARBA" id="ARBA00022840"/>
    </source>
</evidence>
<proteinExistence type="predicted"/>
<dbReference type="InterPro" id="IPR027417">
    <property type="entry name" value="P-loop_NTPase"/>
</dbReference>
<dbReference type="OrthoDB" id="2109100at2759"/>
<dbReference type="InterPro" id="IPR003593">
    <property type="entry name" value="AAA+_ATPase"/>
</dbReference>
<evidence type="ECO:0000313" key="9">
    <source>
        <dbReference type="EMBL" id="RKO87858.1"/>
    </source>
</evidence>
<dbReference type="EMBL" id="KZ997114">
    <property type="protein sequence ID" value="RKO87858.1"/>
    <property type="molecule type" value="Genomic_DNA"/>
</dbReference>
<dbReference type="SMART" id="SM00382">
    <property type="entry name" value="AAA"/>
    <property type="match status" value="2"/>
</dbReference>
<dbReference type="Pfam" id="PF00005">
    <property type="entry name" value="ABC_tran"/>
    <property type="match status" value="2"/>
</dbReference>
<keyword evidence="6 7" id="KW-0472">Membrane</keyword>
<comment type="subcellular location">
    <subcellularLocation>
        <location evidence="1">Membrane</location>
        <topology evidence="1">Multi-pass membrane protein</topology>
    </subcellularLocation>
</comment>
<keyword evidence="4" id="KW-0067">ATP-binding</keyword>
<evidence type="ECO:0000259" key="8">
    <source>
        <dbReference type="PROSITE" id="PS50893"/>
    </source>
</evidence>
<keyword evidence="3" id="KW-0547">Nucleotide-binding</keyword>
<feature type="non-terminal residue" evidence="9">
    <location>
        <position position="1"/>
    </location>
</feature>
<evidence type="ECO:0000256" key="5">
    <source>
        <dbReference type="ARBA" id="ARBA00022989"/>
    </source>
</evidence>
<keyword evidence="2 7" id="KW-0812">Transmembrane</keyword>
<feature type="transmembrane region" description="Helical" evidence="7">
    <location>
        <begin position="735"/>
        <end position="756"/>
    </location>
</feature>
<dbReference type="CDD" id="cd03263">
    <property type="entry name" value="ABC_subfamily_A"/>
    <property type="match status" value="2"/>
</dbReference>
<dbReference type="InterPro" id="IPR013525">
    <property type="entry name" value="ABC2_TM"/>
</dbReference>
<dbReference type="FunFam" id="3.40.50.300:FF:000933">
    <property type="entry name" value="ABC transporter A family member 7"/>
    <property type="match status" value="1"/>
</dbReference>
<dbReference type="SUPFAM" id="SSF52540">
    <property type="entry name" value="P-loop containing nucleoside triphosphate hydrolases"/>
    <property type="match status" value="2"/>
</dbReference>
<sequence length="1127" mass="120916">YFSNVIPSQTSAVTLPFYFPFTRAYWTSGASQGTLPRLEHLGTTAATVVKDDPPADAVVGISVIGLGKTFKHPKTSRVQHAVRELSLDAYEGQTLALLGKNGAGKSTLISMLTGLIPATYGTALIRGTPILESRAARKPSPSDTLGICPQHDVLWDKLTVRQHLELFAGLKGVPAREIAAVTTDAIVRCDLEEKGHAFVETLSGGQKRKLSVGIAYIGGSRTIILDEPTSGMDPLSRRAIWDIVNREKQGRTVIFTTHFMDEAEYLGDRIAILASGQLKATGTTLFLKRTYGVGYSMTVMRSDSERSATEVSEIVRSHLPDATAIGASGSESTFSLPTAGRAWFPALLRDLDGERGQGAGVRTYGLSVTSLEEVFLRIVSEEEEAQAADENTLEVSAKFSPSQGGSATDLFELNDLESERKFDTGAAAVEGGAGFIRQVVVLFLKLFRLNVREPGIMIARLVLPIIVTIFAAWLMRNSDGTCYPPPVQPAIPLEWAARDIYLPESPFLVSPSNFPFAVVEPNATAPQFTNSLATFNSLADESQLAGALLLPTLSANASVSTWDGSYIASQASLVGDVVTQSAVINLADNAFIDVRESKSGHQISTVFHRFDSPFAEDNEDGSVFGAVFALVTIYAIIPALSTSAIVKEKLWKAKHQQRVSGARPLAYWVSYLLWDGLNVVVIAVVAAITFRAAGTPMLSDHIIVVFGAIVLNGLASITMSYALSPRFDTPAGANGGLIAMFAGLGLFYVLVLLELVYQLRSAQSTIDIVGTVFTAYVPSAGFIHILFSVANFGPLRCARVTYELRTVGDATWYIFVALAAQVVVFFAWTVWRDSRSSASAGSAQAKGEDPEGLLRSDADPDVVAEAARVDAGGANSDAAVIRHLRKRYPPNADGREKIAVRNLSLGVPVGQCFALLGPNGAGKTTALSILAGEQLPSSGDCIVDGHSVLSDLAGVQASIGVTPQFDALLTQHLSGGNKRKTSVGIAVVGKPPCLMLDEPSTGMDPASKRSMWDVISALRKEHAIILTTHSMEEASSICNRIQHLRDRYGTGYQLEIQTRTDDTNLARSFVTQAFPGAVLLEYQRRHLRYAFPPESVESIADVFEAIEASRDAAGIDDYSLGQTSLEQ</sequence>
<accession>A0A4P9W9P7</accession>
<reference evidence="10" key="1">
    <citation type="journal article" date="2018" name="Nat. Microbiol.">
        <title>Leveraging single-cell genomics to expand the fungal tree of life.</title>
        <authorList>
            <person name="Ahrendt S.R."/>
            <person name="Quandt C.A."/>
            <person name="Ciobanu D."/>
            <person name="Clum A."/>
            <person name="Salamov A."/>
            <person name="Andreopoulos B."/>
            <person name="Cheng J.F."/>
            <person name="Woyke T."/>
            <person name="Pelin A."/>
            <person name="Henrissat B."/>
            <person name="Reynolds N.K."/>
            <person name="Benny G.L."/>
            <person name="Smith M.E."/>
            <person name="James T.Y."/>
            <person name="Grigoriev I.V."/>
        </authorList>
    </citation>
    <scope>NUCLEOTIDE SEQUENCE [LARGE SCALE GENOMIC DNA]</scope>
</reference>
<evidence type="ECO:0000313" key="10">
    <source>
        <dbReference type="Proteomes" id="UP000269721"/>
    </source>
</evidence>
<feature type="transmembrane region" description="Helical" evidence="7">
    <location>
        <begin position="623"/>
        <end position="645"/>
    </location>
</feature>
<feature type="domain" description="ABC transporter" evidence="8">
    <location>
        <begin position="61"/>
        <end position="300"/>
    </location>
</feature>
<feature type="transmembrane region" description="Helical" evidence="7">
    <location>
        <begin position="768"/>
        <end position="790"/>
    </location>
</feature>
<feature type="transmembrane region" description="Helical" evidence="7">
    <location>
        <begin position="810"/>
        <end position="831"/>
    </location>
</feature>
<evidence type="ECO:0000256" key="6">
    <source>
        <dbReference type="ARBA" id="ARBA00023136"/>
    </source>
</evidence>
<evidence type="ECO:0000256" key="3">
    <source>
        <dbReference type="ARBA" id="ARBA00022741"/>
    </source>
</evidence>
<dbReference type="Pfam" id="PF12698">
    <property type="entry name" value="ABC2_membrane_3"/>
    <property type="match status" value="1"/>
</dbReference>
<protein>
    <submittedName>
        <fullName evidence="9">P-loop containing nucleoside triphosphate hydrolase protein</fullName>
    </submittedName>
</protein>
<evidence type="ECO:0000256" key="1">
    <source>
        <dbReference type="ARBA" id="ARBA00004141"/>
    </source>
</evidence>